<dbReference type="OrthoDB" id="7189296at2"/>
<gene>
    <name evidence="3" type="ORF">SAMN05443248_7413</name>
</gene>
<dbReference type="EMBL" id="LT670817">
    <property type="protein sequence ID" value="SHI00228.1"/>
    <property type="molecule type" value="Genomic_DNA"/>
</dbReference>
<evidence type="ECO:0000256" key="1">
    <source>
        <dbReference type="SAM" id="Phobius"/>
    </source>
</evidence>
<dbReference type="RefSeq" id="WP_079605622.1">
    <property type="nucleotide sequence ID" value="NZ_LT670817.1"/>
</dbReference>
<keyword evidence="1" id="KW-0472">Membrane</keyword>
<proteinExistence type="predicted"/>
<name>A0A1M5XKZ6_9BRAD</name>
<evidence type="ECO:0000259" key="2">
    <source>
        <dbReference type="Pfam" id="PF07811"/>
    </source>
</evidence>
<keyword evidence="1" id="KW-1133">Transmembrane helix</keyword>
<dbReference type="Proteomes" id="UP000189796">
    <property type="component" value="Chromosome I"/>
</dbReference>
<organism evidence="3 4">
    <name type="scientific">Bradyrhizobium erythrophlei</name>
    <dbReference type="NCBI Taxonomy" id="1437360"/>
    <lineage>
        <taxon>Bacteria</taxon>
        <taxon>Pseudomonadati</taxon>
        <taxon>Pseudomonadota</taxon>
        <taxon>Alphaproteobacteria</taxon>
        <taxon>Hyphomicrobiales</taxon>
        <taxon>Nitrobacteraceae</taxon>
        <taxon>Bradyrhizobium</taxon>
    </lineage>
</organism>
<keyword evidence="1" id="KW-0812">Transmembrane</keyword>
<dbReference type="Pfam" id="PF07811">
    <property type="entry name" value="TadE"/>
    <property type="match status" value="1"/>
</dbReference>
<feature type="domain" description="TadE-like" evidence="2">
    <location>
        <begin position="25"/>
        <end position="63"/>
    </location>
</feature>
<accession>A0A1M5XKZ6</accession>
<evidence type="ECO:0000313" key="4">
    <source>
        <dbReference type="Proteomes" id="UP000189796"/>
    </source>
</evidence>
<dbReference type="InterPro" id="IPR012495">
    <property type="entry name" value="TadE-like_dom"/>
</dbReference>
<dbReference type="AlphaFoldDB" id="A0A1M5XKZ6"/>
<feature type="transmembrane region" description="Helical" evidence="1">
    <location>
        <begin position="25"/>
        <end position="46"/>
    </location>
</feature>
<reference evidence="3 4" key="1">
    <citation type="submission" date="2016-11" db="EMBL/GenBank/DDBJ databases">
        <authorList>
            <person name="Jaros S."/>
            <person name="Januszkiewicz K."/>
            <person name="Wedrychowicz H."/>
        </authorList>
    </citation>
    <scope>NUCLEOTIDE SEQUENCE [LARGE SCALE GENOMIC DNA]</scope>
    <source>
        <strain evidence="3 4">GAS138</strain>
    </source>
</reference>
<evidence type="ECO:0000313" key="3">
    <source>
        <dbReference type="EMBL" id="SHI00228.1"/>
    </source>
</evidence>
<sequence length="198" mass="21170">MKSISKRMWLRARYSAISLLKDRRGIAATEFAIVVPIMLVMFFGTVEFSSAVAVDRKVTLVAQTLSDLTAQSTTVAANPDLANFCAASAAILTPYSATPTKATISELYVDPATLQARVQWSYSCQGGTARAVRSSVSIPTAIAVGGSYLIFSEVSYLYTPTIGYVMGKAGVNLSDVSYSRPRQSTCVFYSPATACTTL</sequence>
<protein>
    <submittedName>
        <fullName evidence="3">Flp pilus assembly protein TadG</fullName>
    </submittedName>
</protein>